<sequence>MAEPDTSYSGGPISQHQDQGTHVHNYQQSYDLSSGFNYFPWSPQPYAVASRFEQPQGSSWQRRTHQQPEFQYAGGFSPAAYMGASGAGAQYGPTEVLGNYQSDIGSYPWFDGEHYANGSPNDQNMPRTLHPGMDMPNFAVSPAHSHWVQPPPQYPSRRLSRHVPSSPSPPPTSEMIAAVHDVPNRANSVTTESFPQHGVPFVRRTSYHRPARQGMEDSNSQQRRHMFRPVNGSAPLPELTPLSRNSNRRSFDRYANDLQNEATELARPARSPASRAAAL</sequence>
<keyword evidence="3" id="KW-1185">Reference proteome</keyword>
<evidence type="ECO:0000313" key="3">
    <source>
        <dbReference type="Proteomes" id="UP000800036"/>
    </source>
</evidence>
<feature type="region of interest" description="Disordered" evidence="1">
    <location>
        <begin position="228"/>
        <end position="279"/>
    </location>
</feature>
<dbReference type="AlphaFoldDB" id="A0A6A5VMS5"/>
<dbReference type="EMBL" id="ML976661">
    <property type="protein sequence ID" value="KAF1977998.1"/>
    <property type="molecule type" value="Genomic_DNA"/>
</dbReference>
<organism evidence="2 3">
    <name type="scientific">Bimuria novae-zelandiae CBS 107.79</name>
    <dbReference type="NCBI Taxonomy" id="1447943"/>
    <lineage>
        <taxon>Eukaryota</taxon>
        <taxon>Fungi</taxon>
        <taxon>Dikarya</taxon>
        <taxon>Ascomycota</taxon>
        <taxon>Pezizomycotina</taxon>
        <taxon>Dothideomycetes</taxon>
        <taxon>Pleosporomycetidae</taxon>
        <taxon>Pleosporales</taxon>
        <taxon>Massarineae</taxon>
        <taxon>Didymosphaeriaceae</taxon>
        <taxon>Bimuria</taxon>
    </lineage>
</organism>
<protein>
    <submittedName>
        <fullName evidence="2">Uncharacterized protein</fullName>
    </submittedName>
</protein>
<feature type="region of interest" description="Disordered" evidence="1">
    <location>
        <begin position="1"/>
        <end position="27"/>
    </location>
</feature>
<evidence type="ECO:0000313" key="2">
    <source>
        <dbReference type="EMBL" id="KAF1977998.1"/>
    </source>
</evidence>
<proteinExistence type="predicted"/>
<gene>
    <name evidence="2" type="ORF">BU23DRAFT_249282</name>
</gene>
<dbReference type="Proteomes" id="UP000800036">
    <property type="component" value="Unassembled WGS sequence"/>
</dbReference>
<feature type="region of interest" description="Disordered" evidence="1">
    <location>
        <begin position="142"/>
        <end position="174"/>
    </location>
</feature>
<name>A0A6A5VMS5_9PLEO</name>
<reference evidence="2" key="1">
    <citation type="journal article" date="2020" name="Stud. Mycol.">
        <title>101 Dothideomycetes genomes: a test case for predicting lifestyles and emergence of pathogens.</title>
        <authorList>
            <person name="Haridas S."/>
            <person name="Albert R."/>
            <person name="Binder M."/>
            <person name="Bloem J."/>
            <person name="Labutti K."/>
            <person name="Salamov A."/>
            <person name="Andreopoulos B."/>
            <person name="Baker S."/>
            <person name="Barry K."/>
            <person name="Bills G."/>
            <person name="Bluhm B."/>
            <person name="Cannon C."/>
            <person name="Castanera R."/>
            <person name="Culley D."/>
            <person name="Daum C."/>
            <person name="Ezra D."/>
            <person name="Gonzalez J."/>
            <person name="Henrissat B."/>
            <person name="Kuo A."/>
            <person name="Liang C."/>
            <person name="Lipzen A."/>
            <person name="Lutzoni F."/>
            <person name="Magnuson J."/>
            <person name="Mondo S."/>
            <person name="Nolan M."/>
            <person name="Ohm R."/>
            <person name="Pangilinan J."/>
            <person name="Park H.-J."/>
            <person name="Ramirez L."/>
            <person name="Alfaro M."/>
            <person name="Sun H."/>
            <person name="Tritt A."/>
            <person name="Yoshinaga Y."/>
            <person name="Zwiers L.-H."/>
            <person name="Turgeon B."/>
            <person name="Goodwin S."/>
            <person name="Spatafora J."/>
            <person name="Crous P."/>
            <person name="Grigoriev I."/>
        </authorList>
    </citation>
    <scope>NUCLEOTIDE SEQUENCE</scope>
    <source>
        <strain evidence="2">CBS 107.79</strain>
    </source>
</reference>
<accession>A0A6A5VMS5</accession>
<evidence type="ECO:0000256" key="1">
    <source>
        <dbReference type="SAM" id="MobiDB-lite"/>
    </source>
</evidence>
<feature type="compositionally biased region" description="Low complexity" evidence="1">
    <location>
        <begin position="266"/>
        <end position="279"/>
    </location>
</feature>